<dbReference type="Proteomes" id="UP001521785">
    <property type="component" value="Unassembled WGS sequence"/>
</dbReference>
<organism evidence="2 3">
    <name type="scientific">Paraconiothyrium brasiliense</name>
    <dbReference type="NCBI Taxonomy" id="300254"/>
    <lineage>
        <taxon>Eukaryota</taxon>
        <taxon>Fungi</taxon>
        <taxon>Dikarya</taxon>
        <taxon>Ascomycota</taxon>
        <taxon>Pezizomycotina</taxon>
        <taxon>Dothideomycetes</taxon>
        <taxon>Pleosporomycetidae</taxon>
        <taxon>Pleosporales</taxon>
        <taxon>Massarineae</taxon>
        <taxon>Didymosphaeriaceae</taxon>
        <taxon>Paraconiothyrium</taxon>
    </lineage>
</organism>
<sequence length="266" mass="28841">MELTPRRSGEFFDVCMSHNLVGNVTRDENVSEELVNTVLTELRDNAFFHLSLREINGEILPRDDAAGLREVIDLASTPVAGAEMSSWAGNTEVSEDPAKRVHKAITGFMYNAINPVMNGFNTAGNDTTESQNTAPGLRVPQAPTPHQRTGQPDLLTNAPTEAHGQTQVVSTDGTAKGTLDTPLAAGTSETTINRFSPIYSTQIEPNPLVERQNDPAAAHSDQLVRYKVIVCYMSDTGEIDDVVFNIPAGTYTIHLPTQRSLPPIVS</sequence>
<feature type="region of interest" description="Disordered" evidence="1">
    <location>
        <begin position="123"/>
        <end position="150"/>
    </location>
</feature>
<feature type="compositionally biased region" description="Polar residues" evidence="1">
    <location>
        <begin position="123"/>
        <end position="134"/>
    </location>
</feature>
<proteinExistence type="predicted"/>
<gene>
    <name evidence="2" type="ORF">SLS60_006570</name>
</gene>
<dbReference type="EMBL" id="JAKJXO020000008">
    <property type="protein sequence ID" value="KAL1601655.1"/>
    <property type="molecule type" value="Genomic_DNA"/>
</dbReference>
<protein>
    <submittedName>
        <fullName evidence="2">Uncharacterized protein</fullName>
    </submittedName>
</protein>
<evidence type="ECO:0000256" key="1">
    <source>
        <dbReference type="SAM" id="MobiDB-lite"/>
    </source>
</evidence>
<feature type="region of interest" description="Disordered" evidence="1">
    <location>
        <begin position="162"/>
        <end position="181"/>
    </location>
</feature>
<evidence type="ECO:0000313" key="2">
    <source>
        <dbReference type="EMBL" id="KAL1601655.1"/>
    </source>
</evidence>
<reference evidence="2 3" key="1">
    <citation type="submission" date="2024-02" db="EMBL/GenBank/DDBJ databases">
        <title>De novo assembly and annotation of 12 fungi associated with fruit tree decline syndrome in Ontario, Canada.</title>
        <authorList>
            <person name="Sulman M."/>
            <person name="Ellouze W."/>
            <person name="Ilyukhin E."/>
        </authorList>
    </citation>
    <scope>NUCLEOTIDE SEQUENCE [LARGE SCALE GENOMIC DNA]</scope>
    <source>
        <strain evidence="2 3">M42-189</strain>
    </source>
</reference>
<accession>A0ABR3RB38</accession>
<comment type="caution">
    <text evidence="2">The sequence shown here is derived from an EMBL/GenBank/DDBJ whole genome shotgun (WGS) entry which is preliminary data.</text>
</comment>
<feature type="compositionally biased region" description="Polar residues" evidence="1">
    <location>
        <begin position="162"/>
        <end position="173"/>
    </location>
</feature>
<keyword evidence="3" id="KW-1185">Reference proteome</keyword>
<name>A0ABR3RB38_9PLEO</name>
<evidence type="ECO:0000313" key="3">
    <source>
        <dbReference type="Proteomes" id="UP001521785"/>
    </source>
</evidence>